<dbReference type="Proteomes" id="UP000008922">
    <property type="component" value="Chromosome"/>
</dbReference>
<dbReference type="PANTHER" id="PTHR42718">
    <property type="entry name" value="MAJOR FACILITATOR SUPERFAMILY MULTIDRUG TRANSPORTER MFSC"/>
    <property type="match status" value="1"/>
</dbReference>
<dbReference type="GO" id="GO:0005886">
    <property type="term" value="C:plasma membrane"/>
    <property type="evidence" value="ECO:0007669"/>
    <property type="project" value="UniProtKB-SubCell"/>
</dbReference>
<dbReference type="InterPro" id="IPR020846">
    <property type="entry name" value="MFS_dom"/>
</dbReference>
<evidence type="ECO:0000256" key="5">
    <source>
        <dbReference type="ARBA" id="ARBA00023136"/>
    </source>
</evidence>
<feature type="transmembrane region" description="Helical" evidence="6">
    <location>
        <begin position="358"/>
        <end position="381"/>
    </location>
</feature>
<dbReference type="GO" id="GO:0022857">
    <property type="term" value="F:transmembrane transporter activity"/>
    <property type="evidence" value="ECO:0007669"/>
    <property type="project" value="InterPro"/>
</dbReference>
<comment type="subcellular location">
    <subcellularLocation>
        <location evidence="1">Cell membrane</location>
        <topology evidence="1">Multi-pass membrane protein</topology>
    </subcellularLocation>
</comment>
<feature type="transmembrane region" description="Helical" evidence="6">
    <location>
        <begin position="134"/>
        <end position="157"/>
    </location>
</feature>
<dbReference type="InterPro" id="IPR036259">
    <property type="entry name" value="MFS_trans_sf"/>
</dbReference>
<protein>
    <submittedName>
        <fullName evidence="8">Major facilitator superfamily transporter</fullName>
    </submittedName>
</protein>
<name>E8MZL6_ANATU</name>
<evidence type="ECO:0000313" key="9">
    <source>
        <dbReference type="Proteomes" id="UP000008922"/>
    </source>
</evidence>
<dbReference type="Gene3D" id="1.20.1250.20">
    <property type="entry name" value="MFS general substrate transporter like domains"/>
    <property type="match status" value="2"/>
</dbReference>
<feature type="transmembrane region" description="Helical" evidence="6">
    <location>
        <begin position="104"/>
        <end position="122"/>
    </location>
</feature>
<feature type="transmembrane region" description="Helical" evidence="6">
    <location>
        <begin position="76"/>
        <end position="98"/>
    </location>
</feature>
<evidence type="ECO:0000256" key="4">
    <source>
        <dbReference type="ARBA" id="ARBA00022989"/>
    </source>
</evidence>
<proteinExistence type="predicted"/>
<keyword evidence="2" id="KW-0813">Transport</keyword>
<keyword evidence="3 6" id="KW-0812">Transmembrane</keyword>
<dbReference type="KEGG" id="atm:ANT_25380"/>
<feature type="transmembrane region" description="Helical" evidence="6">
    <location>
        <begin position="228"/>
        <end position="247"/>
    </location>
</feature>
<accession>E8MZL6</accession>
<feature type="transmembrane region" description="Helical" evidence="6">
    <location>
        <begin position="268"/>
        <end position="291"/>
    </location>
</feature>
<reference evidence="8 9" key="1">
    <citation type="submission" date="2010-12" db="EMBL/GenBank/DDBJ databases">
        <title>Whole genome sequence of Anaerolinea thermophila UNI-1.</title>
        <authorList>
            <person name="Narita-Yamada S."/>
            <person name="Kishi E."/>
            <person name="Watanabe Y."/>
            <person name="Takasaki K."/>
            <person name="Ankai A."/>
            <person name="Oguchi A."/>
            <person name="Fukui S."/>
            <person name="Takahashi M."/>
            <person name="Yashiro I."/>
            <person name="Hosoyama A."/>
            <person name="Sekiguchi Y."/>
            <person name="Hanada S."/>
            <person name="Fujita N."/>
        </authorList>
    </citation>
    <scope>NUCLEOTIDE SEQUENCE [LARGE SCALE GENOMIC DNA]</scope>
    <source>
        <strain evidence="9">DSM 14523 / JCM 11388 / NBRC 100420 / UNI-1</strain>
    </source>
</reference>
<dbReference type="HOGENOM" id="CLU_000960_28_3_0"/>
<dbReference type="OrthoDB" id="102502at2"/>
<dbReference type="CDD" id="cd17321">
    <property type="entry name" value="MFS_MMR_MDR_like"/>
    <property type="match status" value="1"/>
</dbReference>
<keyword evidence="4 6" id="KW-1133">Transmembrane helix</keyword>
<dbReference type="SUPFAM" id="SSF103473">
    <property type="entry name" value="MFS general substrate transporter"/>
    <property type="match status" value="1"/>
</dbReference>
<feature type="transmembrane region" description="Helical" evidence="6">
    <location>
        <begin position="333"/>
        <end position="352"/>
    </location>
</feature>
<dbReference type="PANTHER" id="PTHR42718:SF9">
    <property type="entry name" value="MAJOR FACILITATOR SUPERFAMILY MULTIDRUG TRANSPORTER MFSC"/>
    <property type="match status" value="1"/>
</dbReference>
<dbReference type="PRINTS" id="PR01035">
    <property type="entry name" value="TCRTETA"/>
</dbReference>
<dbReference type="InterPro" id="IPR001958">
    <property type="entry name" value="Tet-R_TetA/multi-R_MdtG-like"/>
</dbReference>
<evidence type="ECO:0000313" key="8">
    <source>
        <dbReference type="EMBL" id="BAJ64564.1"/>
    </source>
</evidence>
<dbReference type="AlphaFoldDB" id="E8MZL6"/>
<feature type="transmembrane region" description="Helical" evidence="6">
    <location>
        <begin position="44"/>
        <end position="64"/>
    </location>
</feature>
<organism evidence="8 9">
    <name type="scientific">Anaerolinea thermophila (strain DSM 14523 / JCM 11388 / NBRC 100420 / UNI-1)</name>
    <dbReference type="NCBI Taxonomy" id="926569"/>
    <lineage>
        <taxon>Bacteria</taxon>
        <taxon>Bacillati</taxon>
        <taxon>Chloroflexota</taxon>
        <taxon>Anaerolineae</taxon>
        <taxon>Anaerolineales</taxon>
        <taxon>Anaerolineaceae</taxon>
        <taxon>Anaerolinea</taxon>
    </lineage>
</organism>
<feature type="domain" description="Major facilitator superfamily (MFS) profile" evidence="7">
    <location>
        <begin position="9"/>
        <end position="455"/>
    </location>
</feature>
<keyword evidence="9" id="KW-1185">Reference proteome</keyword>
<dbReference type="Pfam" id="PF07690">
    <property type="entry name" value="MFS_1"/>
    <property type="match status" value="1"/>
</dbReference>
<feature type="transmembrane region" description="Helical" evidence="6">
    <location>
        <begin position="303"/>
        <end position="321"/>
    </location>
</feature>
<dbReference type="FunCoup" id="E8MZL6">
    <property type="interactions" value="10"/>
</dbReference>
<feature type="transmembrane region" description="Helical" evidence="6">
    <location>
        <begin position="196"/>
        <end position="216"/>
    </location>
</feature>
<feature type="transmembrane region" description="Helical" evidence="6">
    <location>
        <begin position="393"/>
        <end position="417"/>
    </location>
</feature>
<dbReference type="PROSITE" id="PS50850">
    <property type="entry name" value="MFS"/>
    <property type="match status" value="1"/>
</dbReference>
<evidence type="ECO:0000259" key="7">
    <source>
        <dbReference type="PROSITE" id="PS50850"/>
    </source>
</evidence>
<dbReference type="STRING" id="926569.ANT_25380"/>
<dbReference type="InParanoid" id="E8MZL6"/>
<evidence type="ECO:0000256" key="2">
    <source>
        <dbReference type="ARBA" id="ARBA00022448"/>
    </source>
</evidence>
<feature type="transmembrane region" description="Helical" evidence="6">
    <location>
        <begin position="429"/>
        <end position="450"/>
    </location>
</feature>
<evidence type="ECO:0000256" key="6">
    <source>
        <dbReference type="SAM" id="Phobius"/>
    </source>
</evidence>
<dbReference type="eggNOG" id="COG2814">
    <property type="taxonomic scope" value="Bacteria"/>
</dbReference>
<feature type="transmembrane region" description="Helical" evidence="6">
    <location>
        <begin position="9"/>
        <end position="32"/>
    </location>
</feature>
<keyword evidence="5 6" id="KW-0472">Membrane</keyword>
<sequence>MDQKQRNRILLVLFFGVLMGALDIAILGPALPSIRKQFAVDERTLAWMFSSYVLMQLISTPWMAKLSDLYGRRWIYMLDIGLFALGSLLVALAPAFWVVLLGRAIQGFGAGGIFPVASAVIGDTFPPEKRGSALGMIGAVFGLAFLIGPLLGGVVLALASWHWLFLINLPIALAILISASRLLPVTRPAQTSRLDSGGLVLLSLFLISLTIGINQLDSSQFLSSLLQVQVGGLFGIALILLAVLIRYEQRVEAPLLPARLFNRRQLGLAYGLSWGAGFTEASLVFVPLMAVSGLASQGITEKNATWLLIPAVLAMVVGAPLSGRMLDRFGSRAVVVTGTFVMSLGFLMLSLLGSSLFWFVFSGLWIGLGLSALLGAPIRYIMLNEALPEERSLAQGIVTLFSSTGQLIGSAFMGALAASFGKADAFSGYRAAFVFVLFISLVMLGSATLLKKRQEELSRERTHANPIGIAQNEDAPAHS</sequence>
<evidence type="ECO:0000256" key="1">
    <source>
        <dbReference type="ARBA" id="ARBA00004651"/>
    </source>
</evidence>
<dbReference type="EMBL" id="AP012029">
    <property type="protein sequence ID" value="BAJ64564.1"/>
    <property type="molecule type" value="Genomic_DNA"/>
</dbReference>
<evidence type="ECO:0000256" key="3">
    <source>
        <dbReference type="ARBA" id="ARBA00022692"/>
    </source>
</evidence>
<dbReference type="InterPro" id="IPR011701">
    <property type="entry name" value="MFS"/>
</dbReference>
<feature type="transmembrane region" description="Helical" evidence="6">
    <location>
        <begin position="163"/>
        <end position="184"/>
    </location>
</feature>
<gene>
    <name evidence="8" type="ordered locus">ANT_25380</name>
</gene>